<dbReference type="Gene3D" id="1.20.1250.20">
    <property type="entry name" value="MFS general substrate transporter like domains"/>
    <property type="match status" value="2"/>
</dbReference>
<dbReference type="PROSITE" id="PS50850">
    <property type="entry name" value="MFS"/>
    <property type="match status" value="1"/>
</dbReference>
<sequence length="424" mass="45482">MLFLACVISYLDRAALSVAAPLIAKDFHLDPAHMGIVFSAFFVGYSLFCFIGGFAADRFGARRVLIVAIGFWSIFCSMTAIASGLVSLLIIRVVFGAGEGPLATCTSKIISAWFDRKEQTTAVGFANSGLQIGAALAGPVIGLMAVQWGWRIPFVIIGVIGMLWVLMWSIFSSDRPEENRWARNAMKLPGANVSSRNLAAATLTSKPLTAYLKSPIILATSLAYFGYAYILYFFLSWFPSYLMMERHLSLASMSIVNVIPWVLGFAGIALGGFTSDLIFKWTGDALKSRKIVIVTGLLVAAVCVALAGIANSVGMAVALMSITVFFMNLTLSVYWAIILDTVEPARMGGVGGFMHLLANTAGILAPILTGFLVQWTKVFTSAFLLSGGVALAGALAVAFFVRLPQKTNASSDHSNVEPTYPLMD</sequence>
<dbReference type="OrthoDB" id="8596007at2"/>
<evidence type="ECO:0000313" key="8">
    <source>
        <dbReference type="Proteomes" id="UP000451565"/>
    </source>
</evidence>
<feature type="transmembrane region" description="Helical" evidence="5">
    <location>
        <begin position="258"/>
        <end position="279"/>
    </location>
</feature>
<dbReference type="AlphaFoldDB" id="A0A843YZ36"/>
<dbReference type="InterPro" id="IPR020846">
    <property type="entry name" value="MFS_dom"/>
</dbReference>
<reference evidence="7 8" key="1">
    <citation type="submission" date="2019-10" db="EMBL/GenBank/DDBJ databases">
        <title>Glaciimonas soli sp. nov., a psychrophilic bacterium isolated from the forest soil of a high elevation mountain in Taiwan.</title>
        <authorList>
            <person name="Wang L.-T."/>
            <person name="Shieh W.Y."/>
        </authorList>
    </citation>
    <scope>NUCLEOTIDE SEQUENCE [LARGE SCALE GENOMIC DNA]</scope>
    <source>
        <strain evidence="7 8">GS1</strain>
    </source>
</reference>
<feature type="transmembrane region" description="Helical" evidence="5">
    <location>
        <begin position="64"/>
        <end position="91"/>
    </location>
</feature>
<feature type="domain" description="Major facilitator superfamily (MFS) profile" evidence="6">
    <location>
        <begin position="1"/>
        <end position="405"/>
    </location>
</feature>
<feature type="transmembrane region" description="Helical" evidence="5">
    <location>
        <begin position="291"/>
        <end position="310"/>
    </location>
</feature>
<comment type="subcellular location">
    <subcellularLocation>
        <location evidence="1">Membrane</location>
        <topology evidence="1">Multi-pass membrane protein</topology>
    </subcellularLocation>
</comment>
<feature type="transmembrane region" description="Helical" evidence="5">
    <location>
        <begin position="350"/>
        <end position="373"/>
    </location>
</feature>
<evidence type="ECO:0000256" key="5">
    <source>
        <dbReference type="SAM" id="Phobius"/>
    </source>
</evidence>
<accession>A0A843YZ36</accession>
<evidence type="ECO:0000256" key="2">
    <source>
        <dbReference type="ARBA" id="ARBA00022692"/>
    </source>
</evidence>
<comment type="caution">
    <text evidence="7">The sequence shown here is derived from an EMBL/GenBank/DDBJ whole genome shotgun (WGS) entry which is preliminary data.</text>
</comment>
<keyword evidence="8" id="KW-1185">Reference proteome</keyword>
<evidence type="ECO:0000313" key="7">
    <source>
        <dbReference type="EMBL" id="MQR02738.1"/>
    </source>
</evidence>
<proteinExistence type="predicted"/>
<keyword evidence="2 5" id="KW-0812">Transmembrane</keyword>
<feature type="transmembrane region" description="Helical" evidence="5">
    <location>
        <begin position="35"/>
        <end position="57"/>
    </location>
</feature>
<evidence type="ECO:0000256" key="1">
    <source>
        <dbReference type="ARBA" id="ARBA00004141"/>
    </source>
</evidence>
<dbReference type="Pfam" id="PF07690">
    <property type="entry name" value="MFS_1"/>
    <property type="match status" value="1"/>
</dbReference>
<dbReference type="Proteomes" id="UP000451565">
    <property type="component" value="Unassembled WGS sequence"/>
</dbReference>
<feature type="transmembrane region" description="Helical" evidence="5">
    <location>
        <begin position="152"/>
        <end position="171"/>
    </location>
</feature>
<dbReference type="EMBL" id="WINI01000015">
    <property type="protein sequence ID" value="MQR02738.1"/>
    <property type="molecule type" value="Genomic_DNA"/>
</dbReference>
<dbReference type="GO" id="GO:0022857">
    <property type="term" value="F:transmembrane transporter activity"/>
    <property type="evidence" value="ECO:0007669"/>
    <property type="project" value="InterPro"/>
</dbReference>
<dbReference type="SUPFAM" id="SSF103473">
    <property type="entry name" value="MFS general substrate transporter"/>
    <property type="match status" value="1"/>
</dbReference>
<evidence type="ECO:0000256" key="3">
    <source>
        <dbReference type="ARBA" id="ARBA00022989"/>
    </source>
</evidence>
<dbReference type="RefSeq" id="WP_153236369.1">
    <property type="nucleotide sequence ID" value="NZ_WINI01000015.1"/>
</dbReference>
<keyword evidence="3 5" id="KW-1133">Transmembrane helix</keyword>
<dbReference type="GO" id="GO:0016020">
    <property type="term" value="C:membrane"/>
    <property type="evidence" value="ECO:0007669"/>
    <property type="project" value="UniProtKB-SubCell"/>
</dbReference>
<dbReference type="InterPro" id="IPR011701">
    <property type="entry name" value="MFS"/>
</dbReference>
<dbReference type="PANTHER" id="PTHR11662">
    <property type="entry name" value="SOLUTE CARRIER FAMILY 17"/>
    <property type="match status" value="1"/>
</dbReference>
<evidence type="ECO:0000256" key="4">
    <source>
        <dbReference type="ARBA" id="ARBA00023136"/>
    </source>
</evidence>
<dbReference type="InterPro" id="IPR050382">
    <property type="entry name" value="MFS_Na/Anion_cotransporter"/>
</dbReference>
<gene>
    <name evidence="7" type="ORF">GEV47_18830</name>
</gene>
<protein>
    <submittedName>
        <fullName evidence="7">MFS transporter</fullName>
    </submittedName>
</protein>
<organism evidence="7 8">
    <name type="scientific">Glaciimonas soli</name>
    <dbReference type="NCBI Taxonomy" id="2590999"/>
    <lineage>
        <taxon>Bacteria</taxon>
        <taxon>Pseudomonadati</taxon>
        <taxon>Pseudomonadota</taxon>
        <taxon>Betaproteobacteria</taxon>
        <taxon>Burkholderiales</taxon>
        <taxon>Oxalobacteraceae</taxon>
        <taxon>Glaciimonas</taxon>
    </lineage>
</organism>
<name>A0A843YZ36_9BURK</name>
<dbReference type="InterPro" id="IPR036259">
    <property type="entry name" value="MFS_trans_sf"/>
</dbReference>
<dbReference type="CDD" id="cd17319">
    <property type="entry name" value="MFS_ExuT_GudP_like"/>
    <property type="match status" value="1"/>
</dbReference>
<dbReference type="PANTHER" id="PTHR11662:SF399">
    <property type="entry name" value="FI19708P1-RELATED"/>
    <property type="match status" value="1"/>
</dbReference>
<feature type="transmembrane region" description="Helical" evidence="5">
    <location>
        <begin position="216"/>
        <end position="238"/>
    </location>
</feature>
<keyword evidence="4 5" id="KW-0472">Membrane</keyword>
<feature type="transmembrane region" description="Helical" evidence="5">
    <location>
        <begin position="379"/>
        <end position="401"/>
    </location>
</feature>
<feature type="transmembrane region" description="Helical" evidence="5">
    <location>
        <begin position="316"/>
        <end position="338"/>
    </location>
</feature>
<evidence type="ECO:0000259" key="6">
    <source>
        <dbReference type="PROSITE" id="PS50850"/>
    </source>
</evidence>